<feature type="compositionally biased region" description="Polar residues" evidence="1">
    <location>
        <begin position="125"/>
        <end position="135"/>
    </location>
</feature>
<accession>A0A6A5RPZ6</accession>
<organism evidence="2 3">
    <name type="scientific">Didymella exigua CBS 183.55</name>
    <dbReference type="NCBI Taxonomy" id="1150837"/>
    <lineage>
        <taxon>Eukaryota</taxon>
        <taxon>Fungi</taxon>
        <taxon>Dikarya</taxon>
        <taxon>Ascomycota</taxon>
        <taxon>Pezizomycotina</taxon>
        <taxon>Dothideomycetes</taxon>
        <taxon>Pleosporomycetidae</taxon>
        <taxon>Pleosporales</taxon>
        <taxon>Pleosporineae</taxon>
        <taxon>Didymellaceae</taxon>
        <taxon>Didymella</taxon>
    </lineage>
</organism>
<proteinExistence type="predicted"/>
<reference evidence="2" key="1">
    <citation type="journal article" date="2020" name="Stud. Mycol.">
        <title>101 Dothideomycetes genomes: a test case for predicting lifestyles and emergence of pathogens.</title>
        <authorList>
            <person name="Haridas S."/>
            <person name="Albert R."/>
            <person name="Binder M."/>
            <person name="Bloem J."/>
            <person name="Labutti K."/>
            <person name="Salamov A."/>
            <person name="Andreopoulos B."/>
            <person name="Baker S."/>
            <person name="Barry K."/>
            <person name="Bills G."/>
            <person name="Bluhm B."/>
            <person name="Cannon C."/>
            <person name="Castanera R."/>
            <person name="Culley D."/>
            <person name="Daum C."/>
            <person name="Ezra D."/>
            <person name="Gonzalez J."/>
            <person name="Henrissat B."/>
            <person name="Kuo A."/>
            <person name="Liang C."/>
            <person name="Lipzen A."/>
            <person name="Lutzoni F."/>
            <person name="Magnuson J."/>
            <person name="Mondo S."/>
            <person name="Nolan M."/>
            <person name="Ohm R."/>
            <person name="Pangilinan J."/>
            <person name="Park H.-J."/>
            <person name="Ramirez L."/>
            <person name="Alfaro M."/>
            <person name="Sun H."/>
            <person name="Tritt A."/>
            <person name="Yoshinaga Y."/>
            <person name="Zwiers L.-H."/>
            <person name="Turgeon B."/>
            <person name="Goodwin S."/>
            <person name="Spatafora J."/>
            <person name="Crous P."/>
            <person name="Grigoriev I."/>
        </authorList>
    </citation>
    <scope>NUCLEOTIDE SEQUENCE</scope>
    <source>
        <strain evidence="2">CBS 183.55</strain>
    </source>
</reference>
<name>A0A6A5RPZ6_9PLEO</name>
<sequence length="260" mass="28307">MLAIETTQPPPLFRKTSLFRRFTRKDRPLEISSPIIASPHQWNTTPPQSPRSPRNLAHRPPEPQLERVAEMAPALPPLSITPAQKPRAFVTHIRVDSGSFPTLPTSQHFTTHPSPPPSPEPQHRCSPTQPRTDTPSRVPRSAHPSSPFPHSTCIGAWDIFLPPAQVHALYAGALSAAAPGWFVFSEGPDGNGKLKVHFHRARTGTKVAELFVVVDLKGAGAGKIVGIKWDAGGMGEWEAKRVVRGACRGALGIELEGELF</sequence>
<dbReference type="GeneID" id="54347442"/>
<keyword evidence="3" id="KW-1185">Reference proteome</keyword>
<protein>
    <submittedName>
        <fullName evidence="2">Uncharacterized protein</fullName>
    </submittedName>
</protein>
<evidence type="ECO:0000313" key="2">
    <source>
        <dbReference type="EMBL" id="KAF1930511.1"/>
    </source>
</evidence>
<evidence type="ECO:0000313" key="3">
    <source>
        <dbReference type="Proteomes" id="UP000800082"/>
    </source>
</evidence>
<feature type="region of interest" description="Disordered" evidence="1">
    <location>
        <begin position="100"/>
        <end position="147"/>
    </location>
</feature>
<dbReference type="OrthoDB" id="4521980at2759"/>
<gene>
    <name evidence="2" type="ORF">M421DRAFT_375731</name>
</gene>
<evidence type="ECO:0000256" key="1">
    <source>
        <dbReference type="SAM" id="MobiDB-lite"/>
    </source>
</evidence>
<dbReference type="EMBL" id="ML978963">
    <property type="protein sequence ID" value="KAF1930511.1"/>
    <property type="molecule type" value="Genomic_DNA"/>
</dbReference>
<dbReference type="Proteomes" id="UP000800082">
    <property type="component" value="Unassembled WGS sequence"/>
</dbReference>
<dbReference type="AlphaFoldDB" id="A0A6A5RPZ6"/>
<dbReference type="RefSeq" id="XP_033450759.1">
    <property type="nucleotide sequence ID" value="XM_033589794.1"/>
</dbReference>
<feature type="region of interest" description="Disordered" evidence="1">
    <location>
        <begin position="24"/>
        <end position="60"/>
    </location>
</feature>